<accession>A0A6J6M5Z3</accession>
<feature type="domain" description="2-C-methyl-D-erythritol 2,4-cyclodiphosphate synthase" evidence="1">
    <location>
        <begin position="1"/>
        <end position="48"/>
    </location>
</feature>
<dbReference type="InterPro" id="IPR003526">
    <property type="entry name" value="MECDP_synthase"/>
</dbReference>
<proteinExistence type="predicted"/>
<name>A0A6J6M5Z3_9ZZZZ</name>
<dbReference type="Pfam" id="PF02542">
    <property type="entry name" value="YgbB"/>
    <property type="match status" value="1"/>
</dbReference>
<gene>
    <name evidence="2" type="ORF">UFOPK2275_00983</name>
</gene>
<evidence type="ECO:0000313" key="2">
    <source>
        <dbReference type="EMBL" id="CAB4669521.1"/>
    </source>
</evidence>
<dbReference type="InterPro" id="IPR036571">
    <property type="entry name" value="MECDP_synthase_sf"/>
</dbReference>
<reference evidence="2" key="1">
    <citation type="submission" date="2020-05" db="EMBL/GenBank/DDBJ databases">
        <authorList>
            <person name="Chiriac C."/>
            <person name="Salcher M."/>
            <person name="Ghai R."/>
            <person name="Kavagutti S V."/>
        </authorList>
    </citation>
    <scope>NUCLEOTIDE SEQUENCE</scope>
</reference>
<dbReference type="SUPFAM" id="SSF69765">
    <property type="entry name" value="IpsF-like"/>
    <property type="match status" value="1"/>
</dbReference>
<dbReference type="EMBL" id="CAEZWQ010000130">
    <property type="protein sequence ID" value="CAB4669521.1"/>
    <property type="molecule type" value="Genomic_DNA"/>
</dbReference>
<dbReference type="AlphaFoldDB" id="A0A6J6M5Z3"/>
<dbReference type="GO" id="GO:0008685">
    <property type="term" value="F:2-C-methyl-D-erythritol 2,4-cyclodiphosphate synthase activity"/>
    <property type="evidence" value="ECO:0007669"/>
    <property type="project" value="InterPro"/>
</dbReference>
<organism evidence="2">
    <name type="scientific">freshwater metagenome</name>
    <dbReference type="NCBI Taxonomy" id="449393"/>
    <lineage>
        <taxon>unclassified sequences</taxon>
        <taxon>metagenomes</taxon>
        <taxon>ecological metagenomes</taxon>
    </lineage>
</organism>
<sequence length="51" mass="5105">MQSRRAEAIAALSQALGGAVVWLSATTTDGMGLTGEGKGIAAIASALVFKR</sequence>
<protein>
    <submittedName>
        <fullName evidence="2">Unannotated protein</fullName>
    </submittedName>
</protein>
<dbReference type="Gene3D" id="3.30.1330.50">
    <property type="entry name" value="2-C-methyl-D-erythritol 2,4-cyclodiphosphate synthase"/>
    <property type="match status" value="1"/>
</dbReference>
<dbReference type="GO" id="GO:0016114">
    <property type="term" value="P:terpenoid biosynthetic process"/>
    <property type="evidence" value="ECO:0007669"/>
    <property type="project" value="InterPro"/>
</dbReference>
<evidence type="ECO:0000259" key="1">
    <source>
        <dbReference type="Pfam" id="PF02542"/>
    </source>
</evidence>